<keyword evidence="1 6" id="KW-0489">Methyltransferase</keyword>
<dbReference type="GO" id="GO:0052915">
    <property type="term" value="F:23S rRNA (guanine(2445)-N(2))-methyltransferase activity"/>
    <property type="evidence" value="ECO:0007669"/>
    <property type="project" value="UniProtKB-EC"/>
</dbReference>
<accession>A0A0N0GLG2</accession>
<evidence type="ECO:0000256" key="3">
    <source>
        <dbReference type="PROSITE-ProRule" id="PRU00529"/>
    </source>
</evidence>
<dbReference type="Gene3D" id="3.40.50.150">
    <property type="entry name" value="Vaccinia Virus protein VP39"/>
    <property type="match status" value="1"/>
</dbReference>
<evidence type="ECO:0000313" key="7">
    <source>
        <dbReference type="Proteomes" id="UP000037939"/>
    </source>
</evidence>
<dbReference type="Pfam" id="PF01170">
    <property type="entry name" value="UPF0020"/>
    <property type="match status" value="1"/>
</dbReference>
<dbReference type="Gene3D" id="3.30.2130.30">
    <property type="match status" value="1"/>
</dbReference>
<dbReference type="GO" id="GO:0003723">
    <property type="term" value="F:RNA binding"/>
    <property type="evidence" value="ECO:0007669"/>
    <property type="project" value="UniProtKB-UniRule"/>
</dbReference>
<dbReference type="EMBL" id="LAQT01000032">
    <property type="protein sequence ID" value="KPC50077.1"/>
    <property type="molecule type" value="Genomic_DNA"/>
</dbReference>
<organism evidence="6 7">
    <name type="scientific">Amantichitinum ursilacus</name>
    <dbReference type="NCBI Taxonomy" id="857265"/>
    <lineage>
        <taxon>Bacteria</taxon>
        <taxon>Pseudomonadati</taxon>
        <taxon>Pseudomonadota</taxon>
        <taxon>Betaproteobacteria</taxon>
        <taxon>Neisseriales</taxon>
        <taxon>Chitinibacteraceae</taxon>
        <taxon>Amantichitinum</taxon>
    </lineage>
</organism>
<dbReference type="PANTHER" id="PTHR47313">
    <property type="entry name" value="RIBOSOMAL RNA LARGE SUBUNIT METHYLTRANSFERASE K/L"/>
    <property type="match status" value="1"/>
</dbReference>
<dbReference type="InterPro" id="IPR029063">
    <property type="entry name" value="SAM-dependent_MTases_sf"/>
</dbReference>
<dbReference type="PANTHER" id="PTHR47313:SF1">
    <property type="entry name" value="RIBOSOMAL RNA LARGE SUBUNIT METHYLTRANSFERASE K_L"/>
    <property type="match status" value="1"/>
</dbReference>
<evidence type="ECO:0000259" key="5">
    <source>
        <dbReference type="PROSITE" id="PS51165"/>
    </source>
</evidence>
<proteinExistence type="predicted"/>
<dbReference type="InterPro" id="IPR054170">
    <property type="entry name" value="RlmL_1st"/>
</dbReference>
<keyword evidence="3" id="KW-0694">RNA-binding</keyword>
<dbReference type="RefSeq" id="WP_169788471.1">
    <property type="nucleotide sequence ID" value="NZ_LAQT01000032.1"/>
</dbReference>
<feature type="domain" description="THUMP" evidence="5">
    <location>
        <begin position="157"/>
        <end position="268"/>
    </location>
</feature>
<evidence type="ECO:0000256" key="1">
    <source>
        <dbReference type="ARBA" id="ARBA00022603"/>
    </source>
</evidence>
<dbReference type="GO" id="GO:0070043">
    <property type="term" value="F:rRNA (guanine-N7-)-methyltransferase activity"/>
    <property type="evidence" value="ECO:0007669"/>
    <property type="project" value="TreeGrafter"/>
</dbReference>
<gene>
    <name evidence="6" type="primary">rlmL</name>
    <name evidence="6" type="ORF">WG78_18455</name>
</gene>
<dbReference type="PATRIC" id="fig|857265.3.peg.3777"/>
<reference evidence="6 7" key="1">
    <citation type="submission" date="2015-07" db="EMBL/GenBank/DDBJ databases">
        <title>Draft genome sequence of the Amantichitinum ursilacus IGB-41, a new chitin-degrading bacterium.</title>
        <authorList>
            <person name="Kirstahler P."/>
            <person name="Guenther M."/>
            <person name="Grumaz C."/>
            <person name="Rupp S."/>
            <person name="Zibek S."/>
            <person name="Sohn K."/>
        </authorList>
    </citation>
    <scope>NUCLEOTIDE SEQUENCE [LARGE SCALE GENOMIC DNA]</scope>
    <source>
        <strain evidence="6 7">IGB-41</strain>
    </source>
</reference>
<dbReference type="EC" id="2.1.1.173" evidence="6"/>
<dbReference type="PROSITE" id="PS01261">
    <property type="entry name" value="UPF0020"/>
    <property type="match status" value="1"/>
</dbReference>
<dbReference type="SMART" id="SM00981">
    <property type="entry name" value="THUMP"/>
    <property type="match status" value="1"/>
</dbReference>
<feature type="compositionally biased region" description="Basic and acidic residues" evidence="4">
    <location>
        <begin position="46"/>
        <end position="78"/>
    </location>
</feature>
<name>A0A0N0GLG2_9NEIS</name>
<dbReference type="AlphaFoldDB" id="A0A0N0GLG2"/>
<dbReference type="PROSITE" id="PS51165">
    <property type="entry name" value="THUMP"/>
    <property type="match status" value="1"/>
</dbReference>
<dbReference type="CDD" id="cd11715">
    <property type="entry name" value="THUMP_AdoMetMT"/>
    <property type="match status" value="1"/>
</dbReference>
<dbReference type="InterPro" id="IPR002052">
    <property type="entry name" value="DNA_methylase_N6_adenine_CS"/>
</dbReference>
<evidence type="ECO:0000256" key="4">
    <source>
        <dbReference type="SAM" id="MobiDB-lite"/>
    </source>
</evidence>
<dbReference type="InterPro" id="IPR004114">
    <property type="entry name" value="THUMP_dom"/>
</dbReference>
<dbReference type="Pfam" id="PF22020">
    <property type="entry name" value="RlmL_1st"/>
    <property type="match status" value="1"/>
</dbReference>
<dbReference type="Proteomes" id="UP000037939">
    <property type="component" value="Unassembled WGS sequence"/>
</dbReference>
<sequence>MTEKKTLKLPPRVAPTADAPSRKPARPGAQQADHARKTGAAASGGKRPDAEAERAPRVFGERKADDRGGRGRDSRDGFSHTGRRPAAVSSRGTGSGGVVAASNTLRPNQFDWTAIQQYYAPCPRGLEQLLADELANLGAQDIDVKEGGVGFRGLIDLMYLANLHSRIASRILLRLDERAYRSEADLYRLGTRTDWPALFNVERTIKVSVTAQRSNLRSLDFIALKVKDAVCDIFRDACGERPSVDTHAPDVRIHIFMTDRLATLYIDTSGESLFKRGYRQESVDAPLRENLAAGLLLLSGWNGHEALHDPMCGSGTFLIEAAQIALGLAPGRLRRFGFEGLSGFDAQKWDGYREQARGAARETLSAPITGRDRDAVAVESARHNLVAAGLDHLVDVQQGDLRDTEQAPAAEGVLIANPPYGVRLEELDALAEFYPELGNVLKQQFSGWRAWLLTGDLRLPKLIRLTPSRRLPIYNGALDCRFYEFKLVAGSNR</sequence>
<keyword evidence="7" id="KW-1185">Reference proteome</keyword>
<dbReference type="SUPFAM" id="SSF53335">
    <property type="entry name" value="S-adenosyl-L-methionine-dependent methyltransferases"/>
    <property type="match status" value="1"/>
</dbReference>
<dbReference type="STRING" id="857265.WG78_18455"/>
<dbReference type="Pfam" id="PF02926">
    <property type="entry name" value="THUMP"/>
    <property type="match status" value="1"/>
</dbReference>
<protein>
    <submittedName>
        <fullName evidence="6">Ribosomal RNA large subunit methyltransferase L</fullName>
        <ecNumber evidence="6">2.1.1.173</ecNumber>
    </submittedName>
</protein>
<evidence type="ECO:0000313" key="6">
    <source>
        <dbReference type="EMBL" id="KPC50077.1"/>
    </source>
</evidence>
<feature type="compositionally biased region" description="Low complexity" evidence="4">
    <location>
        <begin position="86"/>
        <end position="100"/>
    </location>
</feature>
<dbReference type="InterPro" id="IPR000241">
    <property type="entry name" value="RlmKL-like_Mtase"/>
</dbReference>
<dbReference type="PROSITE" id="PS00092">
    <property type="entry name" value="N6_MTASE"/>
    <property type="match status" value="1"/>
</dbReference>
<keyword evidence="2 6" id="KW-0808">Transferase</keyword>
<dbReference type="InterPro" id="IPR053943">
    <property type="entry name" value="RlmKL-like_Mtase_CS"/>
</dbReference>
<comment type="caution">
    <text evidence="6">The sequence shown here is derived from an EMBL/GenBank/DDBJ whole genome shotgun (WGS) entry which is preliminary data.</text>
</comment>
<feature type="region of interest" description="Disordered" evidence="4">
    <location>
        <begin position="1"/>
        <end position="100"/>
    </location>
</feature>
<evidence type="ECO:0000256" key="2">
    <source>
        <dbReference type="ARBA" id="ARBA00022679"/>
    </source>
</evidence>